<dbReference type="InterPro" id="IPR001265">
    <property type="entry name" value="Formin_Cappuccino_subfam"/>
</dbReference>
<feature type="region of interest" description="Disordered" evidence="5">
    <location>
        <begin position="543"/>
        <end position="571"/>
    </location>
</feature>
<evidence type="ECO:0000259" key="6">
    <source>
        <dbReference type="PROSITE" id="PS51444"/>
    </source>
</evidence>
<evidence type="ECO:0000313" key="8">
    <source>
        <dbReference type="Proteomes" id="UP000694580"/>
    </source>
</evidence>
<feature type="domain" description="FH2" evidence="6">
    <location>
        <begin position="714"/>
        <end position="1130"/>
    </location>
</feature>
<dbReference type="GO" id="GO:0051015">
    <property type="term" value="F:actin filament binding"/>
    <property type="evidence" value="ECO:0007669"/>
    <property type="project" value="TreeGrafter"/>
</dbReference>
<comment type="similarity">
    <text evidence="2">Belongs to the formin homology family. Cappuccino subfamily.</text>
</comment>
<feature type="region of interest" description="Disordered" evidence="5">
    <location>
        <begin position="617"/>
        <end position="721"/>
    </location>
</feature>
<dbReference type="Gene3D" id="1.20.58.2220">
    <property type="entry name" value="Formin, FH2 domain"/>
    <property type="match status" value="1"/>
</dbReference>
<evidence type="ECO:0000256" key="4">
    <source>
        <dbReference type="ARBA" id="ARBA00023242"/>
    </source>
</evidence>
<dbReference type="PRINTS" id="PR00828">
    <property type="entry name" value="FORMIN"/>
</dbReference>
<sequence>MEKAKLPDPTEDKVLMFFRSLSEKGSQRKNNEERRRTDLEIKGNIKAEIQGKNEDAKKTLDKTDERECLLGSAVALEKQDLLGSEYQVQANFSNSFNETVPENRQDDISSELLEDVSDDSKNQALHMNTEEYMSGASIDTNSWNRLSDDTNNVPEQKTQEISKIHQGRMSDNSSSVDLSAVKGHTKSPDIDIHYTPSSPLSETSAFDQSAALHTTKVVITLTRLQPVPEEPDPQDKTKATEDDSSGQKENMAEEDTKDATGEELVPGSQPEATSSVKPASTSVKFTLSPRRTPTVKPVQLPALFGGLTKKGATGKEKEAVARLTRPVRESLFSDLSPIRSSPPKGPTESKGSVLDQISQLLNLDSNKTEEKEKSHQEPVVENQKDSDGTQHDQDTNTEKEDETPEDNKKATGAESAFEAFKAFFTPKPMKKPDIDQIKDRMRSDREAFKALFERASTKTPEKKNLQCDVSSPGDGEERTPGRLQAIWPPPKPKDHEEKVGLKYTEAGKLWKGTGSFELKLFQLRGEHAETVSELERALADLQRDTKEASRGSLKDASVSTEDDASPKTFRTVCIQTDRETFIKPNEEEEGKDILKTAHHNVPKKIDIASLNLGLTAKTETDEEPVPSPSSSPETVETTSSVLSGNTTLAPPPDSLTPNPVTSNGPLLRPPPPPALAGGPPLPPPPAQGGMPLPPPPPPPGVGFTQSTPVEKPPRKPAVEPSCPMKPLYWTRIQIQDVNNDTLWSSLKEPPLLNASEFEDLFSKAALQTKRKPLSGTSEKKAKAKKLVKLLDGKRSQAVGILISSLHLEMKDIRQAVLTGDSSVVDLETIEALYESVSVTSESLKKHYETADKEHIAMLDKPEQFLYELSQIPDFSGRARCLIFQSVFTEGITSIKRKVENVLSALLHRQSVRDIMGLVLVLGNYMNGGNRTRGQADGFGLEILPKLKDVKSRDNRISLVDFVVSYYLHNLDQMAGMDKSIFPLPEPQEVFLAAQVKFEDLNNDLRKLGRDLADCEKDVQTACSHSSEEHLHPFKEKMEAFVSNGKTIAAFPGGGPMSNHLGPHSLQWSPFYELVDYFGMKPRAGEKQVVPSQVFMLWFEFCGDFKTRWKRESKSISKERLKEAQQSVRNITAEKKVETRTIHANGLVSVPALLLPFFHTVG</sequence>
<keyword evidence="3" id="KW-0175">Coiled coil</keyword>
<reference evidence="7" key="2">
    <citation type="submission" date="2025-08" db="UniProtKB">
        <authorList>
            <consortium name="Ensembl"/>
        </authorList>
    </citation>
    <scope>IDENTIFICATION</scope>
</reference>
<feature type="compositionally biased region" description="Low complexity" evidence="5">
    <location>
        <begin position="628"/>
        <end position="641"/>
    </location>
</feature>
<feature type="compositionally biased region" description="Basic and acidic residues" evidence="5">
    <location>
        <begin position="455"/>
        <end position="465"/>
    </location>
</feature>
<comment type="subcellular location">
    <subcellularLocation>
        <location evidence="1">Nucleus</location>
    </subcellularLocation>
</comment>
<keyword evidence="4" id="KW-0539">Nucleus</keyword>
<feature type="compositionally biased region" description="Pro residues" evidence="5">
    <location>
        <begin position="667"/>
        <end position="700"/>
    </location>
</feature>
<feature type="compositionally biased region" description="Basic and acidic residues" evidence="5">
    <location>
        <begin position="366"/>
        <end position="398"/>
    </location>
</feature>
<dbReference type="InterPro" id="IPR042201">
    <property type="entry name" value="FH2_Formin_sf"/>
</dbReference>
<keyword evidence="8" id="KW-1185">Reference proteome</keyword>
<dbReference type="PANTHER" id="PTHR45920">
    <property type="entry name" value="FORMIN HOMOLOGY 2 DOMAIN CONTAINING, ISOFORM I"/>
    <property type="match status" value="1"/>
</dbReference>
<gene>
    <name evidence="7" type="primary">FMN1</name>
</gene>
<reference evidence="7" key="3">
    <citation type="submission" date="2025-09" db="UniProtKB">
        <authorList>
            <consortium name="Ensembl"/>
        </authorList>
    </citation>
    <scope>IDENTIFICATION</scope>
</reference>
<dbReference type="GeneTree" id="ENSGT00940000154289"/>
<dbReference type="GO" id="GO:0030866">
    <property type="term" value="P:cortical actin cytoskeleton organization"/>
    <property type="evidence" value="ECO:0007669"/>
    <property type="project" value="TreeGrafter"/>
</dbReference>
<protein>
    <recommendedName>
        <fullName evidence="6">FH2 domain-containing protein</fullName>
    </recommendedName>
</protein>
<feature type="region of interest" description="Disordered" evidence="5">
    <location>
        <begin position="455"/>
        <end position="497"/>
    </location>
</feature>
<evidence type="ECO:0000256" key="1">
    <source>
        <dbReference type="ARBA" id="ARBA00004123"/>
    </source>
</evidence>
<dbReference type="PANTHER" id="PTHR45920:SF7">
    <property type="entry name" value="FORMIN-G"/>
    <property type="match status" value="1"/>
</dbReference>
<name>A0AAY4B0Y8_9TELE</name>
<evidence type="ECO:0000256" key="3">
    <source>
        <dbReference type="ARBA" id="ARBA00023054"/>
    </source>
</evidence>
<dbReference type="SMART" id="SM00498">
    <property type="entry name" value="FH2"/>
    <property type="match status" value="1"/>
</dbReference>
<dbReference type="Pfam" id="PF02181">
    <property type="entry name" value="FH2"/>
    <property type="match status" value="1"/>
</dbReference>
<dbReference type="GO" id="GO:0005884">
    <property type="term" value="C:actin filament"/>
    <property type="evidence" value="ECO:0007669"/>
    <property type="project" value="InterPro"/>
</dbReference>
<dbReference type="GO" id="GO:0045010">
    <property type="term" value="P:actin nucleation"/>
    <property type="evidence" value="ECO:0007669"/>
    <property type="project" value="InterPro"/>
</dbReference>
<dbReference type="SUPFAM" id="SSF101447">
    <property type="entry name" value="Formin homology 2 domain (FH2 domain)"/>
    <property type="match status" value="1"/>
</dbReference>
<proteinExistence type="inferred from homology"/>
<dbReference type="PROSITE" id="PS51444">
    <property type="entry name" value="FH2"/>
    <property type="match status" value="1"/>
</dbReference>
<evidence type="ECO:0000256" key="5">
    <source>
        <dbReference type="SAM" id="MobiDB-lite"/>
    </source>
</evidence>
<organism evidence="7 8">
    <name type="scientific">Denticeps clupeoides</name>
    <name type="common">denticle herring</name>
    <dbReference type="NCBI Taxonomy" id="299321"/>
    <lineage>
        <taxon>Eukaryota</taxon>
        <taxon>Metazoa</taxon>
        <taxon>Chordata</taxon>
        <taxon>Craniata</taxon>
        <taxon>Vertebrata</taxon>
        <taxon>Euteleostomi</taxon>
        <taxon>Actinopterygii</taxon>
        <taxon>Neopterygii</taxon>
        <taxon>Teleostei</taxon>
        <taxon>Clupei</taxon>
        <taxon>Clupeiformes</taxon>
        <taxon>Denticipitoidei</taxon>
        <taxon>Denticipitidae</taxon>
        <taxon>Denticeps</taxon>
    </lineage>
</organism>
<feature type="region of interest" description="Disordered" evidence="5">
    <location>
        <begin position="222"/>
        <end position="414"/>
    </location>
</feature>
<dbReference type="Ensembl" id="ENSDCDT00010015120.1">
    <property type="protein sequence ID" value="ENSDCDP00010014345.1"/>
    <property type="gene ID" value="ENSDCDG00010006568.1"/>
</dbReference>
<dbReference type="GO" id="GO:0005737">
    <property type="term" value="C:cytoplasm"/>
    <property type="evidence" value="ECO:0007669"/>
    <property type="project" value="UniProtKB-ARBA"/>
</dbReference>
<dbReference type="InterPro" id="IPR015425">
    <property type="entry name" value="FH2_Formin"/>
</dbReference>
<dbReference type="Proteomes" id="UP000694580">
    <property type="component" value="Chromosome 14"/>
</dbReference>
<dbReference type="GO" id="GO:0008017">
    <property type="term" value="F:microtubule binding"/>
    <property type="evidence" value="ECO:0007669"/>
    <property type="project" value="InterPro"/>
</dbReference>
<dbReference type="AlphaFoldDB" id="A0AAY4B0Y8"/>
<accession>A0AAY4B0Y8</accession>
<evidence type="ECO:0000256" key="2">
    <source>
        <dbReference type="ARBA" id="ARBA00005271"/>
    </source>
</evidence>
<evidence type="ECO:0000313" key="7">
    <source>
        <dbReference type="Ensembl" id="ENSDCDP00010014345.1"/>
    </source>
</evidence>
<dbReference type="FunFam" id="1.20.58.2220:FF:000005">
    <property type="entry name" value="Formin 1"/>
    <property type="match status" value="1"/>
</dbReference>
<feature type="compositionally biased region" description="Polar residues" evidence="5">
    <location>
        <begin position="270"/>
        <end position="291"/>
    </location>
</feature>
<dbReference type="GO" id="GO:0005634">
    <property type="term" value="C:nucleus"/>
    <property type="evidence" value="ECO:0007669"/>
    <property type="project" value="UniProtKB-SubCell"/>
</dbReference>
<feature type="compositionally biased region" description="Polar residues" evidence="5">
    <location>
        <begin position="355"/>
        <end position="365"/>
    </location>
</feature>
<reference evidence="7 8" key="1">
    <citation type="submission" date="2020-06" db="EMBL/GenBank/DDBJ databases">
        <authorList>
            <consortium name="Wellcome Sanger Institute Data Sharing"/>
        </authorList>
    </citation>
    <scope>NUCLEOTIDE SEQUENCE [LARGE SCALE GENOMIC DNA]</scope>
</reference>
<feature type="compositionally biased region" description="Basic and acidic residues" evidence="5">
    <location>
        <begin position="543"/>
        <end position="553"/>
    </location>
</feature>